<dbReference type="Gene3D" id="3.40.50.10810">
    <property type="entry name" value="Tandem AAA-ATPase domain"/>
    <property type="match status" value="1"/>
</dbReference>
<protein>
    <submittedName>
        <fullName evidence="7">DISARM system SNF2-like helicase DrmD</fullName>
    </submittedName>
</protein>
<dbReference type="InterPro" id="IPR027417">
    <property type="entry name" value="P-loop_NTPase"/>
</dbReference>
<evidence type="ECO:0000256" key="1">
    <source>
        <dbReference type="ARBA" id="ARBA00022741"/>
    </source>
</evidence>
<keyword evidence="3" id="KW-0347">Helicase</keyword>
<dbReference type="CDD" id="cd18793">
    <property type="entry name" value="SF2_C_SNF"/>
    <property type="match status" value="1"/>
</dbReference>
<dbReference type="InterPro" id="IPR049730">
    <property type="entry name" value="SNF2/RAD54-like_C"/>
</dbReference>
<feature type="domain" description="Helicase ATP-binding" evidence="5">
    <location>
        <begin position="137"/>
        <end position="321"/>
    </location>
</feature>
<evidence type="ECO:0000256" key="3">
    <source>
        <dbReference type="ARBA" id="ARBA00022806"/>
    </source>
</evidence>
<dbReference type="RefSeq" id="WP_222137294.1">
    <property type="nucleotide sequence ID" value="NZ_JAILXK010000002.1"/>
</dbReference>
<evidence type="ECO:0000313" key="8">
    <source>
        <dbReference type="Proteomes" id="UP001166571"/>
    </source>
</evidence>
<dbReference type="PANTHER" id="PTHR45766">
    <property type="entry name" value="DNA ANNEALING HELICASE AND ENDONUCLEASE ZRANB3 FAMILY MEMBER"/>
    <property type="match status" value="1"/>
</dbReference>
<dbReference type="SMART" id="SM00487">
    <property type="entry name" value="DEXDc"/>
    <property type="match status" value="1"/>
</dbReference>
<dbReference type="NCBIfam" id="NF038317">
    <property type="entry name" value="DISARM_DrmD"/>
    <property type="match status" value="1"/>
</dbReference>
<dbReference type="InterPro" id="IPR038718">
    <property type="entry name" value="SNF2-like_sf"/>
</dbReference>
<sequence>MTDQATELEKTEDALRFLPEAGQLVNVRRRQWIVADVDASTLSKDRKSSSLVTLTSIDEDALGEEISVVWELEPGASVMKRAGLPKVTGSFDDAETLDAFLDAVRWGAATNVDRGYLQSPFRSGVSIEDFQLDPLVRAIDMARTNLLIADDVGLGKTIEAGLVVQEMILRHRARTVLCLVPASLQEKWRAEMEEKFGLEFKIVDTAYVKQLRRERGLHANPWTSFPRLITSIDWAKQGEGLRLFKDALPGRVRHPRKFDLLIIDEAHNVSPSVGRYAVESLRTKLVRAIAPHFQHKLFLTATPHNGYKESFTALLELLDDQRFARNAEPDEAQLARVMVRRLKSDLVDANGEKIYPERRLEALPVEHSEEERRIRRLLDDYVKERVENDSGSGKVGAFVYQLLKKRLSSSPAAFAATIERHVATIEGRRRYEPDKSALDDRILRRAIAKVDEDYDDDAHRDDAEMEAVDEAGRRMRAPTERERKILDELRSWAQSAQHRPDAKAEAILAWLEKHLKKDGEWTEERVIIFTEYRATQSWLQQILVANGYGGDRLNLIFGGMDDDEREAVKSAFQADPKSSPVRILLATDAASEGIDLQNHCHLMIHLEIPYNPNVMEQRNGRIDRHGQKAREVFIWHPVDADGTIGDDILLALRKLDSMRADMGSVNPVIAPQIPDLLEGKRSKLDTTEAEARAARTRKYVRAEKDVNERVAKLHERLTETRSSQRFSPENVESTVRTALKLAEMPDLEPAHLESVPEGKLFTMPGLTGTWRRCLDGLEHPYTRRIRPITFDHEVAKGRDDVVLVHLGHRLVQMSLRLLRAQIWATEDGRTGLNRVSVRSLPDARLSEPVAIVVSRLMIVGGNQHRLHEELTESGGYLTERGFRREAGVTEIRDLLAESSPTKISDDTASALAERFEAVRDQVMGTVNARSKDRLRNLSNTIDTRRRSEIRDMERVLDELERSLQAEIKKDVEPKQLTLFSEDERLQVTRDRAALEARLARIPEEREAEIKAIEERHADAVDHTFPVAVMLLFPKSMTIGDDA</sequence>
<dbReference type="InterPro" id="IPR001650">
    <property type="entry name" value="Helicase_C-like"/>
</dbReference>
<feature type="domain" description="Helicase C-terminal" evidence="6">
    <location>
        <begin position="514"/>
        <end position="677"/>
    </location>
</feature>
<keyword evidence="4" id="KW-0067">ATP-binding</keyword>
<dbReference type="Gene3D" id="3.40.50.300">
    <property type="entry name" value="P-loop containing nucleotide triphosphate hydrolases"/>
    <property type="match status" value="1"/>
</dbReference>
<dbReference type="Pfam" id="PF00271">
    <property type="entry name" value="Helicase_C"/>
    <property type="match status" value="1"/>
</dbReference>
<accession>A0ABS7MI16</accession>
<dbReference type="PROSITE" id="PS51194">
    <property type="entry name" value="HELICASE_CTER"/>
    <property type="match status" value="1"/>
</dbReference>
<dbReference type="EMBL" id="JAILXK010000002">
    <property type="protein sequence ID" value="MBY4638359.1"/>
    <property type="molecule type" value="Genomic_DNA"/>
</dbReference>
<keyword evidence="1" id="KW-0547">Nucleotide-binding</keyword>
<dbReference type="Proteomes" id="UP001166571">
    <property type="component" value="Unassembled WGS sequence"/>
</dbReference>
<dbReference type="InterPro" id="IPR000330">
    <property type="entry name" value="SNF2_N"/>
</dbReference>
<reference evidence="7" key="1">
    <citation type="submission" date="2021-08" db="EMBL/GenBank/DDBJ databases">
        <title>Sphingopyxis panaciterrulae sp. nov., isolated from the surface water of the Yellow Sea.</title>
        <authorList>
            <person name="Gao Z."/>
            <person name="Zhang D."/>
            <person name="Zhang A."/>
        </authorList>
    </citation>
    <scope>NUCLEOTIDE SEQUENCE</scope>
    <source>
        <strain evidence="7">XHP0097</strain>
    </source>
</reference>
<dbReference type="PANTHER" id="PTHR45766:SF6">
    <property type="entry name" value="SWI_SNF-RELATED MATRIX-ASSOCIATED ACTIN-DEPENDENT REGULATOR OF CHROMATIN SUBFAMILY A-LIKE PROTEIN 1"/>
    <property type="match status" value="1"/>
</dbReference>
<dbReference type="Pfam" id="PF00176">
    <property type="entry name" value="SNF2-rel_dom"/>
    <property type="match status" value="1"/>
</dbReference>
<proteinExistence type="predicted"/>
<dbReference type="PROSITE" id="PS51192">
    <property type="entry name" value="HELICASE_ATP_BIND_1"/>
    <property type="match status" value="1"/>
</dbReference>
<organism evidence="7 8">
    <name type="scientific">Sphingopyxis jiangsuensis</name>
    <dbReference type="NCBI Taxonomy" id="2871171"/>
    <lineage>
        <taxon>Bacteria</taxon>
        <taxon>Pseudomonadati</taxon>
        <taxon>Pseudomonadota</taxon>
        <taxon>Alphaproteobacteria</taxon>
        <taxon>Sphingomonadales</taxon>
        <taxon>Sphingomonadaceae</taxon>
        <taxon>Sphingopyxis</taxon>
    </lineage>
</organism>
<dbReference type="SUPFAM" id="SSF52540">
    <property type="entry name" value="P-loop containing nucleoside triphosphate hydrolases"/>
    <property type="match status" value="2"/>
</dbReference>
<dbReference type="InterPro" id="IPR057342">
    <property type="entry name" value="DEXDc_RapA"/>
</dbReference>
<evidence type="ECO:0000256" key="2">
    <source>
        <dbReference type="ARBA" id="ARBA00022801"/>
    </source>
</evidence>
<name>A0ABS7MI16_9SPHN</name>
<evidence type="ECO:0000256" key="4">
    <source>
        <dbReference type="ARBA" id="ARBA00022840"/>
    </source>
</evidence>
<keyword evidence="2" id="KW-0378">Hydrolase</keyword>
<dbReference type="SMART" id="SM00490">
    <property type="entry name" value="HELICc"/>
    <property type="match status" value="1"/>
</dbReference>
<comment type="caution">
    <text evidence="7">The sequence shown here is derived from an EMBL/GenBank/DDBJ whole genome shotgun (WGS) entry which is preliminary data.</text>
</comment>
<evidence type="ECO:0000313" key="7">
    <source>
        <dbReference type="EMBL" id="MBY4638359.1"/>
    </source>
</evidence>
<gene>
    <name evidence="7" type="primary">drmD</name>
    <name evidence="7" type="ORF">K5P26_14540</name>
</gene>
<keyword evidence="8" id="KW-1185">Reference proteome</keyword>
<dbReference type="CDD" id="cd18011">
    <property type="entry name" value="DEXDc_RapA"/>
    <property type="match status" value="1"/>
</dbReference>
<evidence type="ECO:0000259" key="5">
    <source>
        <dbReference type="PROSITE" id="PS51192"/>
    </source>
</evidence>
<dbReference type="InterPro" id="IPR014001">
    <property type="entry name" value="Helicase_ATP-bd"/>
</dbReference>
<evidence type="ECO:0000259" key="6">
    <source>
        <dbReference type="PROSITE" id="PS51194"/>
    </source>
</evidence>